<evidence type="ECO:0000313" key="3">
    <source>
        <dbReference type="Proteomes" id="UP000189674"/>
    </source>
</evidence>
<dbReference type="AlphaFoldDB" id="A0A1U9NPN4"/>
<dbReference type="RefSeq" id="WP_146663516.1">
    <property type="nucleotide sequence ID" value="NZ_CP019791.1"/>
</dbReference>
<sequence precursor="true">MNKKNAPTNSRLSVLATSAAFIAFFSALFLYILRMIEPVLLYERFNISSVIIPFEESWTFLSEFLLRPGGPVEYLTSYLFIFFENNLAATIIITALAVLLWFSVRMLFKTSGSPWPGILAWVPTAAMIIPFARYDYTVESFVSLAICTLTAAIFIKVAPCRSVARIIIYVLAFSSLYYAFAAYAFAFAVFVIMREFQRNIKTATAFLIAALVITYLILSLPIFQPIPPDFTVFSIVPKWANELSKNALITAPAFMAAILLLTIVFVRKPAQKKKKRNKQKNSLGWLKPTASAIIVISACAVSLHYAFQPKHKTSLKTDYLTRQGKWNELIACGQKDPYLFVNPSYNHNLNLALYHKGRFETDLFKYPQDPKALTLEHHQGQKNRRLSFKAAQLILKLGYVNDAEKKCYELLESAGNWPDVIETLGLVNLAKDQTITADNFLKKLSHFPSHTEKAQALLNRKQGSQEAKLVEKLQSRALCNINLKKLAPNADNWFEWLLAKDPTNEMAFKYMMAHYLLTKQTNKITQHIHRLKDFGRAEVPRNYQEAIVLEIARSGNDNVVPSAWRPSDKSIAVYRRFLDACSRFKNSKQAKQALAQQYGNTYYYYHTFDLSGVGKW</sequence>
<feature type="transmembrane region" description="Helical" evidence="1">
    <location>
        <begin position="78"/>
        <end position="102"/>
    </location>
</feature>
<evidence type="ECO:0000256" key="1">
    <source>
        <dbReference type="SAM" id="Phobius"/>
    </source>
</evidence>
<keyword evidence="1" id="KW-1133">Transmembrane helix</keyword>
<accession>A0A1U9NPN4</accession>
<proteinExistence type="predicted"/>
<feature type="transmembrane region" description="Helical" evidence="1">
    <location>
        <begin position="246"/>
        <end position="266"/>
    </location>
</feature>
<feature type="transmembrane region" description="Helical" evidence="1">
    <location>
        <begin position="141"/>
        <end position="160"/>
    </location>
</feature>
<dbReference type="EMBL" id="CP019791">
    <property type="protein sequence ID" value="AQT69873.1"/>
    <property type="molecule type" value="Genomic_DNA"/>
</dbReference>
<name>A0A1U9NPN4_9BACT</name>
<protein>
    <submittedName>
        <fullName evidence="2">Uncharacterized protein</fullName>
    </submittedName>
</protein>
<feature type="transmembrane region" description="Helical" evidence="1">
    <location>
        <begin position="166"/>
        <end position="193"/>
    </location>
</feature>
<dbReference type="Pfam" id="PF19529">
    <property type="entry name" value="DUF6057"/>
    <property type="match status" value="1"/>
</dbReference>
<dbReference type="OrthoDB" id="1077924at2"/>
<feature type="transmembrane region" description="Helical" evidence="1">
    <location>
        <begin position="12"/>
        <end position="33"/>
    </location>
</feature>
<organism evidence="2 3">
    <name type="scientific">Anaerohalosphaera lusitana</name>
    <dbReference type="NCBI Taxonomy" id="1936003"/>
    <lineage>
        <taxon>Bacteria</taxon>
        <taxon>Pseudomonadati</taxon>
        <taxon>Planctomycetota</taxon>
        <taxon>Phycisphaerae</taxon>
        <taxon>Sedimentisphaerales</taxon>
        <taxon>Anaerohalosphaeraceae</taxon>
        <taxon>Anaerohalosphaera</taxon>
    </lineage>
</organism>
<reference evidence="3" key="1">
    <citation type="submission" date="2017-02" db="EMBL/GenBank/DDBJ databases">
        <title>Comparative genomics and description of representatives of a novel lineage of planctomycetes thriving in anoxic sediments.</title>
        <authorList>
            <person name="Spring S."/>
            <person name="Bunk B."/>
            <person name="Sproer C."/>
        </authorList>
    </citation>
    <scope>NUCLEOTIDE SEQUENCE [LARGE SCALE GENOMIC DNA]</scope>
    <source>
        <strain evidence="3">ST-NAGAB-D1</strain>
    </source>
</reference>
<keyword evidence="1" id="KW-0472">Membrane</keyword>
<keyword evidence="3" id="KW-1185">Reference proteome</keyword>
<dbReference type="KEGG" id="alus:STSP2_03073"/>
<feature type="transmembrane region" description="Helical" evidence="1">
    <location>
        <begin position="286"/>
        <end position="307"/>
    </location>
</feature>
<dbReference type="InterPro" id="IPR045692">
    <property type="entry name" value="DUF6057"/>
</dbReference>
<keyword evidence="1" id="KW-0812">Transmembrane</keyword>
<dbReference type="STRING" id="1936003.STSP2_03073"/>
<gene>
    <name evidence="2" type="ORF">STSP2_03073</name>
</gene>
<feature type="transmembrane region" description="Helical" evidence="1">
    <location>
        <begin position="205"/>
        <end position="226"/>
    </location>
</feature>
<dbReference type="Proteomes" id="UP000189674">
    <property type="component" value="Chromosome"/>
</dbReference>
<evidence type="ECO:0000313" key="2">
    <source>
        <dbReference type="EMBL" id="AQT69873.1"/>
    </source>
</evidence>